<feature type="region of interest" description="Disordered" evidence="1">
    <location>
        <begin position="1"/>
        <end position="20"/>
    </location>
</feature>
<organism evidence="2 3">
    <name type="scientific">Apiospora hydei</name>
    <dbReference type="NCBI Taxonomy" id="1337664"/>
    <lineage>
        <taxon>Eukaryota</taxon>
        <taxon>Fungi</taxon>
        <taxon>Dikarya</taxon>
        <taxon>Ascomycota</taxon>
        <taxon>Pezizomycotina</taxon>
        <taxon>Sordariomycetes</taxon>
        <taxon>Xylariomycetidae</taxon>
        <taxon>Amphisphaeriales</taxon>
        <taxon>Apiosporaceae</taxon>
        <taxon>Apiospora</taxon>
    </lineage>
</organism>
<dbReference type="EMBL" id="JAQQWN010000007">
    <property type="protein sequence ID" value="KAK8075720.1"/>
    <property type="molecule type" value="Genomic_DNA"/>
</dbReference>
<feature type="region of interest" description="Disordered" evidence="1">
    <location>
        <begin position="195"/>
        <end position="221"/>
    </location>
</feature>
<sequence>MSYGYPTSGGGGSGYGGGYGGDPTGGYGSGAYSASYAPPTTGYDATGCYATAAAGSSAPAASGAVAGPLYYAPTPPAAAQDPAEAQADIERAMQEGTHATAINYYSGRGRWLGTETATIDEPRDGQVQLPDQESHWTRHGVRVDVSPDYHGRNANSMRTRSYRTHNFDGPQGDIRGWAHYQGTDDNHLSTYDYQAHGEGQSPPRIDGQTRGRDRYASESLDRGRAPLGWANLGRTPWNHGL</sequence>
<feature type="compositionally biased region" description="Gly residues" evidence="1">
    <location>
        <begin position="7"/>
        <end position="20"/>
    </location>
</feature>
<evidence type="ECO:0000313" key="2">
    <source>
        <dbReference type="EMBL" id="KAK8075720.1"/>
    </source>
</evidence>
<evidence type="ECO:0000313" key="3">
    <source>
        <dbReference type="Proteomes" id="UP001433268"/>
    </source>
</evidence>
<reference evidence="2 3" key="1">
    <citation type="submission" date="2023-01" db="EMBL/GenBank/DDBJ databases">
        <title>Analysis of 21 Apiospora genomes using comparative genomics revels a genus with tremendous synthesis potential of carbohydrate active enzymes and secondary metabolites.</title>
        <authorList>
            <person name="Sorensen T."/>
        </authorList>
    </citation>
    <scope>NUCLEOTIDE SEQUENCE [LARGE SCALE GENOMIC DNA]</scope>
    <source>
        <strain evidence="2 3">CBS 114990</strain>
    </source>
</reference>
<gene>
    <name evidence="2" type="ORF">PG997_010383</name>
</gene>
<feature type="compositionally biased region" description="Basic and acidic residues" evidence="1">
    <location>
        <begin position="207"/>
        <end position="221"/>
    </location>
</feature>
<comment type="caution">
    <text evidence="2">The sequence shown here is derived from an EMBL/GenBank/DDBJ whole genome shotgun (WGS) entry which is preliminary data.</text>
</comment>
<dbReference type="Proteomes" id="UP001433268">
    <property type="component" value="Unassembled WGS sequence"/>
</dbReference>
<protein>
    <submittedName>
        <fullName evidence="2">Uncharacterized protein</fullName>
    </submittedName>
</protein>
<dbReference type="RefSeq" id="XP_066666660.1">
    <property type="nucleotide sequence ID" value="XM_066814698.1"/>
</dbReference>
<keyword evidence="3" id="KW-1185">Reference proteome</keyword>
<name>A0ABR1VWT5_9PEZI</name>
<evidence type="ECO:0000256" key="1">
    <source>
        <dbReference type="SAM" id="MobiDB-lite"/>
    </source>
</evidence>
<accession>A0ABR1VWT5</accession>
<dbReference type="GeneID" id="92047758"/>
<proteinExistence type="predicted"/>